<proteinExistence type="predicted"/>
<evidence type="ECO:0000313" key="1">
    <source>
        <dbReference type="EMBL" id="KAK4243649.1"/>
    </source>
</evidence>
<comment type="caution">
    <text evidence="1">The sequence shown here is derived from an EMBL/GenBank/DDBJ whole genome shotgun (WGS) entry which is preliminary data.</text>
</comment>
<name>A0AAN7HKR5_9PEZI</name>
<reference evidence="1" key="2">
    <citation type="submission" date="2023-05" db="EMBL/GenBank/DDBJ databases">
        <authorList>
            <consortium name="Lawrence Berkeley National Laboratory"/>
            <person name="Steindorff A."/>
            <person name="Hensen N."/>
            <person name="Bonometti L."/>
            <person name="Westerberg I."/>
            <person name="Brannstrom I.O."/>
            <person name="Guillou S."/>
            <person name="Cros-Aarteil S."/>
            <person name="Calhoun S."/>
            <person name="Haridas S."/>
            <person name="Kuo A."/>
            <person name="Mondo S."/>
            <person name="Pangilinan J."/>
            <person name="Riley R."/>
            <person name="Labutti K."/>
            <person name="Andreopoulos B."/>
            <person name="Lipzen A."/>
            <person name="Chen C."/>
            <person name="Yanf M."/>
            <person name="Daum C."/>
            <person name="Ng V."/>
            <person name="Clum A."/>
            <person name="Ohm R."/>
            <person name="Martin F."/>
            <person name="Silar P."/>
            <person name="Natvig D."/>
            <person name="Lalanne C."/>
            <person name="Gautier V."/>
            <person name="Ament-Velasquez S.L."/>
            <person name="Kruys A."/>
            <person name="Hutchinson M.I."/>
            <person name="Powell A.J."/>
            <person name="Barry K."/>
            <person name="Miller A.N."/>
            <person name="Grigoriev I.V."/>
            <person name="Debuchy R."/>
            <person name="Gladieux P."/>
            <person name="Thoren M.H."/>
            <person name="Johannesson H."/>
        </authorList>
    </citation>
    <scope>NUCLEOTIDE SEQUENCE</scope>
    <source>
        <strain evidence="1">CBS 359.72</strain>
    </source>
</reference>
<accession>A0AAN7HKR5</accession>
<organism evidence="1 2">
    <name type="scientific">Corynascus novoguineensis</name>
    <dbReference type="NCBI Taxonomy" id="1126955"/>
    <lineage>
        <taxon>Eukaryota</taxon>
        <taxon>Fungi</taxon>
        <taxon>Dikarya</taxon>
        <taxon>Ascomycota</taxon>
        <taxon>Pezizomycotina</taxon>
        <taxon>Sordariomycetes</taxon>
        <taxon>Sordariomycetidae</taxon>
        <taxon>Sordariales</taxon>
        <taxon>Chaetomiaceae</taxon>
        <taxon>Corynascus</taxon>
    </lineage>
</organism>
<feature type="non-terminal residue" evidence="1">
    <location>
        <position position="1"/>
    </location>
</feature>
<dbReference type="EMBL" id="MU857794">
    <property type="protein sequence ID" value="KAK4243649.1"/>
    <property type="molecule type" value="Genomic_DNA"/>
</dbReference>
<dbReference type="Proteomes" id="UP001303647">
    <property type="component" value="Unassembled WGS sequence"/>
</dbReference>
<protein>
    <submittedName>
        <fullName evidence="1">Uncharacterized protein</fullName>
    </submittedName>
</protein>
<reference evidence="1" key="1">
    <citation type="journal article" date="2023" name="Mol. Phylogenet. Evol.">
        <title>Genome-scale phylogeny and comparative genomics of the fungal order Sordariales.</title>
        <authorList>
            <person name="Hensen N."/>
            <person name="Bonometti L."/>
            <person name="Westerberg I."/>
            <person name="Brannstrom I.O."/>
            <person name="Guillou S."/>
            <person name="Cros-Aarteil S."/>
            <person name="Calhoun S."/>
            <person name="Haridas S."/>
            <person name="Kuo A."/>
            <person name="Mondo S."/>
            <person name="Pangilinan J."/>
            <person name="Riley R."/>
            <person name="LaButti K."/>
            <person name="Andreopoulos B."/>
            <person name="Lipzen A."/>
            <person name="Chen C."/>
            <person name="Yan M."/>
            <person name="Daum C."/>
            <person name="Ng V."/>
            <person name="Clum A."/>
            <person name="Steindorff A."/>
            <person name="Ohm R.A."/>
            <person name="Martin F."/>
            <person name="Silar P."/>
            <person name="Natvig D.O."/>
            <person name="Lalanne C."/>
            <person name="Gautier V."/>
            <person name="Ament-Velasquez S.L."/>
            <person name="Kruys A."/>
            <person name="Hutchinson M.I."/>
            <person name="Powell A.J."/>
            <person name="Barry K."/>
            <person name="Miller A.N."/>
            <person name="Grigoriev I.V."/>
            <person name="Debuchy R."/>
            <person name="Gladieux P."/>
            <person name="Hiltunen Thoren M."/>
            <person name="Johannesson H."/>
        </authorList>
    </citation>
    <scope>NUCLEOTIDE SEQUENCE</scope>
    <source>
        <strain evidence="1">CBS 359.72</strain>
    </source>
</reference>
<sequence length="65" mass="7599">SRIKRDEIGEFDPSFSDPQYLGIVKDGKNLVFTDAYCFIDRVEGFWERDITGRVEAQLLDCFQTF</sequence>
<dbReference type="AlphaFoldDB" id="A0AAN7HKR5"/>
<evidence type="ECO:0000313" key="2">
    <source>
        <dbReference type="Proteomes" id="UP001303647"/>
    </source>
</evidence>
<keyword evidence="2" id="KW-1185">Reference proteome</keyword>
<gene>
    <name evidence="1" type="ORF">C7999DRAFT_18031</name>
</gene>